<reference evidence="2" key="1">
    <citation type="journal article" date="2022" name="Plant J.">
        <title>Strategies of tolerance reflected in two North American maple genomes.</title>
        <authorList>
            <person name="McEvoy S.L."/>
            <person name="Sezen U.U."/>
            <person name="Trouern-Trend A."/>
            <person name="McMahon S.M."/>
            <person name="Schaberg P.G."/>
            <person name="Yang J."/>
            <person name="Wegrzyn J.L."/>
            <person name="Swenson N.G."/>
        </authorList>
    </citation>
    <scope>NUCLEOTIDE SEQUENCE</scope>
    <source>
        <strain evidence="2">NS2018</strain>
    </source>
</reference>
<organism evidence="2 3">
    <name type="scientific">Acer saccharum</name>
    <name type="common">Sugar maple</name>
    <dbReference type="NCBI Taxonomy" id="4024"/>
    <lineage>
        <taxon>Eukaryota</taxon>
        <taxon>Viridiplantae</taxon>
        <taxon>Streptophyta</taxon>
        <taxon>Embryophyta</taxon>
        <taxon>Tracheophyta</taxon>
        <taxon>Spermatophyta</taxon>
        <taxon>Magnoliopsida</taxon>
        <taxon>eudicotyledons</taxon>
        <taxon>Gunneridae</taxon>
        <taxon>Pentapetalae</taxon>
        <taxon>rosids</taxon>
        <taxon>malvids</taxon>
        <taxon>Sapindales</taxon>
        <taxon>Sapindaceae</taxon>
        <taxon>Hippocastanoideae</taxon>
        <taxon>Acereae</taxon>
        <taxon>Acer</taxon>
    </lineage>
</organism>
<dbReference type="Pfam" id="PF13456">
    <property type="entry name" value="RVT_3"/>
    <property type="match status" value="1"/>
</dbReference>
<dbReference type="PANTHER" id="PTHR47074">
    <property type="entry name" value="BNAC02G40300D PROTEIN"/>
    <property type="match status" value="1"/>
</dbReference>
<dbReference type="Proteomes" id="UP001168877">
    <property type="component" value="Unassembled WGS sequence"/>
</dbReference>
<evidence type="ECO:0000313" key="3">
    <source>
        <dbReference type="Proteomes" id="UP001168877"/>
    </source>
</evidence>
<gene>
    <name evidence="2" type="ORF">LWI29_010661</name>
</gene>
<dbReference type="InterPro" id="IPR036397">
    <property type="entry name" value="RNaseH_sf"/>
</dbReference>
<name>A0AA39SVQ9_ACESA</name>
<proteinExistence type="predicted"/>
<dbReference type="EMBL" id="JAUESC010000003">
    <property type="protein sequence ID" value="KAK0600006.1"/>
    <property type="molecule type" value="Genomic_DNA"/>
</dbReference>
<keyword evidence="3" id="KW-1185">Reference proteome</keyword>
<dbReference type="Gene3D" id="3.30.420.10">
    <property type="entry name" value="Ribonuclease H-like superfamily/Ribonuclease H"/>
    <property type="match status" value="1"/>
</dbReference>
<dbReference type="AlphaFoldDB" id="A0AA39SVQ9"/>
<dbReference type="PANTHER" id="PTHR47074:SF11">
    <property type="entry name" value="REVERSE TRANSCRIPTASE-LIKE PROTEIN"/>
    <property type="match status" value="1"/>
</dbReference>
<accession>A0AA39SVQ9</accession>
<sequence>MACFSQVMSATFNAQIAEAVAILKAIQFSRDSGLFPCVLVSEAQVVVNWIVKGGHQDAECGMVLANIDTLRLEVGGLDVAFTPRKANQVAHILAK</sequence>
<reference evidence="2" key="2">
    <citation type="submission" date="2023-06" db="EMBL/GenBank/DDBJ databases">
        <authorList>
            <person name="Swenson N.G."/>
            <person name="Wegrzyn J.L."/>
            <person name="Mcevoy S.L."/>
        </authorList>
    </citation>
    <scope>NUCLEOTIDE SEQUENCE</scope>
    <source>
        <strain evidence="2">NS2018</strain>
        <tissue evidence="2">Leaf</tissue>
    </source>
</reference>
<dbReference type="InterPro" id="IPR052929">
    <property type="entry name" value="RNase_H-like_EbsB-rel"/>
</dbReference>
<dbReference type="CDD" id="cd06222">
    <property type="entry name" value="RNase_H_like"/>
    <property type="match status" value="1"/>
</dbReference>
<comment type="caution">
    <text evidence="2">The sequence shown here is derived from an EMBL/GenBank/DDBJ whole genome shotgun (WGS) entry which is preliminary data.</text>
</comment>
<dbReference type="GO" id="GO:0004523">
    <property type="term" value="F:RNA-DNA hybrid ribonuclease activity"/>
    <property type="evidence" value="ECO:0007669"/>
    <property type="project" value="InterPro"/>
</dbReference>
<protein>
    <recommendedName>
        <fullName evidence="1">RNase H type-1 domain-containing protein</fullName>
    </recommendedName>
</protein>
<evidence type="ECO:0000313" key="2">
    <source>
        <dbReference type="EMBL" id="KAK0600006.1"/>
    </source>
</evidence>
<dbReference type="GO" id="GO:0003676">
    <property type="term" value="F:nucleic acid binding"/>
    <property type="evidence" value="ECO:0007669"/>
    <property type="project" value="InterPro"/>
</dbReference>
<dbReference type="InterPro" id="IPR002156">
    <property type="entry name" value="RNaseH_domain"/>
</dbReference>
<evidence type="ECO:0000259" key="1">
    <source>
        <dbReference type="Pfam" id="PF13456"/>
    </source>
</evidence>
<dbReference type="InterPro" id="IPR044730">
    <property type="entry name" value="RNase_H-like_dom_plant"/>
</dbReference>
<feature type="domain" description="RNase H type-1" evidence="1">
    <location>
        <begin position="2"/>
        <end position="95"/>
    </location>
</feature>